<dbReference type="EMBL" id="FNBT01000005">
    <property type="protein sequence ID" value="SDF65081.1"/>
    <property type="molecule type" value="Genomic_DNA"/>
</dbReference>
<gene>
    <name evidence="2" type="ORF">SAMN05660662_2917</name>
</gene>
<dbReference type="Proteomes" id="UP000199406">
    <property type="component" value="Unassembled WGS sequence"/>
</dbReference>
<evidence type="ECO:0008006" key="4">
    <source>
        <dbReference type="Google" id="ProtNLM"/>
    </source>
</evidence>
<organism evidence="2 3">
    <name type="scientific">Blastococcus aurantiacus</name>
    <dbReference type="NCBI Taxonomy" id="1550231"/>
    <lineage>
        <taxon>Bacteria</taxon>
        <taxon>Bacillati</taxon>
        <taxon>Actinomycetota</taxon>
        <taxon>Actinomycetes</taxon>
        <taxon>Geodermatophilales</taxon>
        <taxon>Geodermatophilaceae</taxon>
        <taxon>Blastococcus</taxon>
    </lineage>
</organism>
<accession>A0A1G7MTV3</accession>
<evidence type="ECO:0000313" key="2">
    <source>
        <dbReference type="EMBL" id="SDF65081.1"/>
    </source>
</evidence>
<keyword evidence="3" id="KW-1185">Reference proteome</keyword>
<dbReference type="AlphaFoldDB" id="A0A1G7MTV3"/>
<sequence>MENYEAPSITTIGSLHDMTLQVNKTLGANDGTGLIGIPGVPDGTPIGEPGSGPLS</sequence>
<proteinExistence type="predicted"/>
<reference evidence="3" key="1">
    <citation type="submission" date="2016-10" db="EMBL/GenBank/DDBJ databases">
        <authorList>
            <person name="Varghese N."/>
            <person name="Submissions S."/>
        </authorList>
    </citation>
    <scope>NUCLEOTIDE SEQUENCE [LARGE SCALE GENOMIC DNA]</scope>
    <source>
        <strain evidence="3">DSM 44268</strain>
    </source>
</reference>
<evidence type="ECO:0000313" key="3">
    <source>
        <dbReference type="Proteomes" id="UP000199406"/>
    </source>
</evidence>
<dbReference type="RefSeq" id="WP_176946377.1">
    <property type="nucleotide sequence ID" value="NZ_FNBT01000005.1"/>
</dbReference>
<name>A0A1G7MTV3_9ACTN</name>
<protein>
    <recommendedName>
        <fullName evidence="4">Lasso RiPP family leader peptide-containing protein</fullName>
    </recommendedName>
</protein>
<evidence type="ECO:0000256" key="1">
    <source>
        <dbReference type="SAM" id="MobiDB-lite"/>
    </source>
</evidence>
<feature type="region of interest" description="Disordered" evidence="1">
    <location>
        <begin position="35"/>
        <end position="55"/>
    </location>
</feature>